<accession>A0A9J7HFN8</accession>
<keyword evidence="14" id="KW-1185">Reference proteome</keyword>
<evidence type="ECO:0000256" key="10">
    <source>
        <dbReference type="ARBA" id="ARBA00023136"/>
    </source>
</evidence>
<dbReference type="Pfam" id="PF01762">
    <property type="entry name" value="Galactosyl_T"/>
    <property type="match status" value="1"/>
</dbReference>
<comment type="subcellular location">
    <subcellularLocation>
        <location evidence="1 12">Golgi apparatus membrane</location>
        <topology evidence="1 12">Single-pass type II membrane protein</topology>
    </subcellularLocation>
</comment>
<dbReference type="PANTHER" id="PTHR11214:SF283">
    <property type="entry name" value="N-ACETYLLACTOSAMINIDE BETA-1,3-N-ACETYLGLUCOSAMINYLTRANSFERASE 4-LIKE"/>
    <property type="match status" value="1"/>
</dbReference>
<evidence type="ECO:0000256" key="8">
    <source>
        <dbReference type="ARBA" id="ARBA00022989"/>
    </source>
</evidence>
<dbReference type="OrthoDB" id="5512589at2759"/>
<keyword evidence="10 12" id="KW-0472">Membrane</keyword>
<dbReference type="PROSITE" id="PS51257">
    <property type="entry name" value="PROKAR_LIPOPROTEIN"/>
    <property type="match status" value="1"/>
</dbReference>
<evidence type="ECO:0000256" key="6">
    <source>
        <dbReference type="ARBA" id="ARBA00022692"/>
    </source>
</evidence>
<keyword evidence="9 12" id="KW-0333">Golgi apparatus</keyword>
<evidence type="ECO:0000256" key="13">
    <source>
        <dbReference type="SAM" id="MobiDB-lite"/>
    </source>
</evidence>
<keyword evidence="6 12" id="KW-0812">Transmembrane</keyword>
<dbReference type="GO" id="GO:0016757">
    <property type="term" value="F:glycosyltransferase activity"/>
    <property type="evidence" value="ECO:0000318"/>
    <property type="project" value="GO_Central"/>
</dbReference>
<reference evidence="15" key="2">
    <citation type="submission" date="2025-08" db="UniProtKB">
        <authorList>
            <consortium name="RefSeq"/>
        </authorList>
    </citation>
    <scope>IDENTIFICATION</scope>
    <source>
        <strain evidence="15">S238N-H82</strain>
        <tissue evidence="15">Testes</tissue>
    </source>
</reference>
<feature type="region of interest" description="Disordered" evidence="13">
    <location>
        <begin position="57"/>
        <end position="83"/>
    </location>
</feature>
<dbReference type="GO" id="GO:0016758">
    <property type="term" value="F:hexosyltransferase activity"/>
    <property type="evidence" value="ECO:0007669"/>
    <property type="project" value="InterPro"/>
</dbReference>
<comment type="pathway">
    <text evidence="2">Protein modification; protein glycosylation.</text>
</comment>
<dbReference type="PANTHER" id="PTHR11214">
    <property type="entry name" value="BETA-1,3-N-ACETYLGLUCOSAMINYLTRANSFERASE"/>
    <property type="match status" value="1"/>
</dbReference>
<protein>
    <recommendedName>
        <fullName evidence="12">Hexosyltransferase</fullName>
        <ecNumber evidence="12">2.4.1.-</ecNumber>
    </recommendedName>
</protein>
<evidence type="ECO:0000256" key="11">
    <source>
        <dbReference type="ARBA" id="ARBA00023180"/>
    </source>
</evidence>
<evidence type="ECO:0000256" key="7">
    <source>
        <dbReference type="ARBA" id="ARBA00022968"/>
    </source>
</evidence>
<comment type="similarity">
    <text evidence="3 12">Belongs to the glycosyltransferase 31 family.</text>
</comment>
<keyword evidence="8 12" id="KW-1133">Transmembrane helix</keyword>
<feature type="compositionally biased region" description="Polar residues" evidence="13">
    <location>
        <begin position="64"/>
        <end position="83"/>
    </location>
</feature>
<dbReference type="InterPro" id="IPR002659">
    <property type="entry name" value="Glyco_trans_31"/>
</dbReference>
<keyword evidence="5" id="KW-0808">Transferase</keyword>
<evidence type="ECO:0000256" key="4">
    <source>
        <dbReference type="ARBA" id="ARBA00022676"/>
    </source>
</evidence>
<evidence type="ECO:0000313" key="14">
    <source>
        <dbReference type="Proteomes" id="UP000001554"/>
    </source>
</evidence>
<evidence type="ECO:0000256" key="12">
    <source>
        <dbReference type="RuleBase" id="RU363063"/>
    </source>
</evidence>
<keyword evidence="4 12" id="KW-0328">Glycosyltransferase</keyword>
<evidence type="ECO:0000256" key="5">
    <source>
        <dbReference type="ARBA" id="ARBA00022679"/>
    </source>
</evidence>
<evidence type="ECO:0000256" key="9">
    <source>
        <dbReference type="ARBA" id="ARBA00023034"/>
    </source>
</evidence>
<dbReference type="Proteomes" id="UP000001554">
    <property type="component" value="Chromosome 16"/>
</dbReference>
<sequence>MPLRIGSVRGKIHALFNCLLVGCIITISYQLHSLLQKCDKETVSRNLFNSRLKLPPGPLISKSGDPQRSKLSGETWAQQSSSPVVNPHPYHFVLNQEEKCKNQDVFLLIIVTTSPKNYIQRQDIRRTWANESNIRGVGIKRVFAVGMPEDPDVQQSLVQENGAHGDIIQENFLDAYRNLSRKAIMGLKWAFTYCPNARFVLKTDDDVFVNPYRLMYYLRDQQSKNTSKLVTGWVYTGGKPVRDPNSPWKKWFVTMDEYPRDKYPSYADGFAYVVSNDISKALYETSLTTKYLFVRDAFIGLCMEKLGIHPRHHDGFRLNDEEVKSCSFDRVLAAHLHVVETVDMVNTWRALNSNCSAMRTHKT</sequence>
<dbReference type="FunFam" id="3.90.550.50:FF:000001">
    <property type="entry name" value="Hexosyltransferase"/>
    <property type="match status" value="1"/>
</dbReference>
<dbReference type="OMA" id="NCSAMRT"/>
<dbReference type="GO" id="GO:0006493">
    <property type="term" value="P:protein O-linked glycosylation"/>
    <property type="evidence" value="ECO:0000318"/>
    <property type="project" value="GO_Central"/>
</dbReference>
<dbReference type="AlphaFoldDB" id="A0A9J7HFN8"/>
<evidence type="ECO:0000256" key="3">
    <source>
        <dbReference type="ARBA" id="ARBA00008661"/>
    </source>
</evidence>
<gene>
    <name evidence="15" type="primary">LOC118403841</name>
</gene>
<organism evidence="14 15">
    <name type="scientific">Branchiostoma floridae</name>
    <name type="common">Florida lancelet</name>
    <name type="synonym">Amphioxus</name>
    <dbReference type="NCBI Taxonomy" id="7739"/>
    <lineage>
        <taxon>Eukaryota</taxon>
        <taxon>Metazoa</taxon>
        <taxon>Chordata</taxon>
        <taxon>Cephalochordata</taxon>
        <taxon>Leptocardii</taxon>
        <taxon>Amphioxiformes</taxon>
        <taxon>Branchiostomatidae</taxon>
        <taxon>Branchiostoma</taxon>
    </lineage>
</organism>
<evidence type="ECO:0000313" key="15">
    <source>
        <dbReference type="RefSeq" id="XP_035658591.1"/>
    </source>
</evidence>
<dbReference type="RefSeq" id="XP_035658591.1">
    <property type="nucleotide sequence ID" value="XM_035802698.1"/>
</dbReference>
<keyword evidence="7 12" id="KW-0735">Signal-anchor</keyword>
<dbReference type="EC" id="2.4.1.-" evidence="12"/>
<reference evidence="14" key="1">
    <citation type="journal article" date="2020" name="Nat. Ecol. Evol.">
        <title>Deeply conserved synteny resolves early events in vertebrate evolution.</title>
        <authorList>
            <person name="Simakov O."/>
            <person name="Marletaz F."/>
            <person name="Yue J.X."/>
            <person name="O'Connell B."/>
            <person name="Jenkins J."/>
            <person name="Brandt A."/>
            <person name="Calef R."/>
            <person name="Tung C.H."/>
            <person name="Huang T.K."/>
            <person name="Schmutz J."/>
            <person name="Satoh N."/>
            <person name="Yu J.K."/>
            <person name="Putnam N.H."/>
            <person name="Green R.E."/>
            <person name="Rokhsar D.S."/>
        </authorList>
    </citation>
    <scope>NUCLEOTIDE SEQUENCE [LARGE SCALE GENOMIC DNA]</scope>
    <source>
        <strain evidence="14">S238N-H82</strain>
    </source>
</reference>
<dbReference type="KEGG" id="bfo:118403841"/>
<feature type="transmembrane region" description="Helical" evidence="12">
    <location>
        <begin position="12"/>
        <end position="31"/>
    </location>
</feature>
<dbReference type="GeneID" id="118403841"/>
<name>A0A9J7HFN8_BRAFL</name>
<proteinExistence type="inferred from homology"/>
<keyword evidence="11" id="KW-0325">Glycoprotein</keyword>
<evidence type="ECO:0000256" key="1">
    <source>
        <dbReference type="ARBA" id="ARBA00004323"/>
    </source>
</evidence>
<evidence type="ECO:0000256" key="2">
    <source>
        <dbReference type="ARBA" id="ARBA00004922"/>
    </source>
</evidence>
<dbReference type="Gene3D" id="3.90.550.50">
    <property type="match status" value="1"/>
</dbReference>
<dbReference type="GO" id="GO:0000139">
    <property type="term" value="C:Golgi membrane"/>
    <property type="evidence" value="ECO:0000318"/>
    <property type="project" value="GO_Central"/>
</dbReference>